<reference evidence="1" key="1">
    <citation type="submission" date="2020-05" db="EMBL/GenBank/DDBJ databases">
        <authorList>
            <person name="Chiriac C."/>
            <person name="Salcher M."/>
            <person name="Ghai R."/>
            <person name="Kavagutti S V."/>
        </authorList>
    </citation>
    <scope>NUCLEOTIDE SEQUENCE</scope>
</reference>
<accession>A0A6J5S3X7</accession>
<name>A0A6J5S3X7_9CAUD</name>
<organism evidence="1">
    <name type="scientific">uncultured Caudovirales phage</name>
    <dbReference type="NCBI Taxonomy" id="2100421"/>
    <lineage>
        <taxon>Viruses</taxon>
        <taxon>Duplodnaviria</taxon>
        <taxon>Heunggongvirae</taxon>
        <taxon>Uroviricota</taxon>
        <taxon>Caudoviricetes</taxon>
        <taxon>Peduoviridae</taxon>
        <taxon>Maltschvirus</taxon>
        <taxon>Maltschvirus maltsch</taxon>
    </lineage>
</organism>
<protein>
    <submittedName>
        <fullName evidence="1">Uncharacterized protein</fullName>
    </submittedName>
</protein>
<evidence type="ECO:0000313" key="1">
    <source>
        <dbReference type="EMBL" id="CAB4202844.1"/>
    </source>
</evidence>
<dbReference type="EMBL" id="LR797325">
    <property type="protein sequence ID" value="CAB4202844.1"/>
    <property type="molecule type" value="Genomic_DNA"/>
</dbReference>
<gene>
    <name evidence="1" type="ORF">UFOVP1370_41</name>
</gene>
<proteinExistence type="predicted"/>
<sequence>MILALICIAVGFAGGFYAGIKNASSAKVEKAKSILDALKGK</sequence>